<dbReference type="OrthoDB" id="289134at2"/>
<dbReference type="Proteomes" id="UP000317648">
    <property type="component" value="Chromosome"/>
</dbReference>
<name>A0A518E0U3_9BACT</name>
<accession>A0A518E0U3</accession>
<feature type="transmembrane region" description="Helical" evidence="1">
    <location>
        <begin position="73"/>
        <end position="91"/>
    </location>
</feature>
<keyword evidence="3" id="KW-1185">Reference proteome</keyword>
<keyword evidence="1" id="KW-0812">Transmembrane</keyword>
<dbReference type="EMBL" id="CP036433">
    <property type="protein sequence ID" value="QDU97710.1"/>
    <property type="molecule type" value="Genomic_DNA"/>
</dbReference>
<gene>
    <name evidence="2" type="ORF">Pla8534_55630</name>
</gene>
<evidence type="ECO:0000313" key="2">
    <source>
        <dbReference type="EMBL" id="QDU97710.1"/>
    </source>
</evidence>
<sequence>MEFTRNHYFMAGVVLLLLGAQLRLVEGFVLNEKANDFVVQKLSKKTPQQTIALPVFMATTGRAPSQTFRPPRWIGWALISVGGVLVVHALAMRKPGG</sequence>
<dbReference type="KEGG" id="lcre:Pla8534_55630"/>
<proteinExistence type="predicted"/>
<organism evidence="2 3">
    <name type="scientific">Lignipirellula cremea</name>
    <dbReference type="NCBI Taxonomy" id="2528010"/>
    <lineage>
        <taxon>Bacteria</taxon>
        <taxon>Pseudomonadati</taxon>
        <taxon>Planctomycetota</taxon>
        <taxon>Planctomycetia</taxon>
        <taxon>Pirellulales</taxon>
        <taxon>Pirellulaceae</taxon>
        <taxon>Lignipirellula</taxon>
    </lineage>
</organism>
<evidence type="ECO:0000313" key="3">
    <source>
        <dbReference type="Proteomes" id="UP000317648"/>
    </source>
</evidence>
<keyword evidence="1" id="KW-1133">Transmembrane helix</keyword>
<dbReference type="RefSeq" id="WP_145056469.1">
    <property type="nucleotide sequence ID" value="NZ_CP036433.1"/>
</dbReference>
<evidence type="ECO:0000256" key="1">
    <source>
        <dbReference type="SAM" id="Phobius"/>
    </source>
</evidence>
<protein>
    <submittedName>
        <fullName evidence="2">Uncharacterized protein</fullName>
    </submittedName>
</protein>
<keyword evidence="1" id="KW-0472">Membrane</keyword>
<reference evidence="2 3" key="1">
    <citation type="submission" date="2019-02" db="EMBL/GenBank/DDBJ databases">
        <title>Deep-cultivation of Planctomycetes and their phenomic and genomic characterization uncovers novel biology.</title>
        <authorList>
            <person name="Wiegand S."/>
            <person name="Jogler M."/>
            <person name="Boedeker C."/>
            <person name="Pinto D."/>
            <person name="Vollmers J."/>
            <person name="Rivas-Marin E."/>
            <person name="Kohn T."/>
            <person name="Peeters S.H."/>
            <person name="Heuer A."/>
            <person name="Rast P."/>
            <person name="Oberbeckmann S."/>
            <person name="Bunk B."/>
            <person name="Jeske O."/>
            <person name="Meyerdierks A."/>
            <person name="Storesund J.E."/>
            <person name="Kallscheuer N."/>
            <person name="Luecker S."/>
            <person name="Lage O.M."/>
            <person name="Pohl T."/>
            <person name="Merkel B.J."/>
            <person name="Hornburger P."/>
            <person name="Mueller R.-W."/>
            <person name="Bruemmer F."/>
            <person name="Labrenz M."/>
            <person name="Spormann A.M."/>
            <person name="Op den Camp H."/>
            <person name="Overmann J."/>
            <person name="Amann R."/>
            <person name="Jetten M.S.M."/>
            <person name="Mascher T."/>
            <person name="Medema M.H."/>
            <person name="Devos D.P."/>
            <person name="Kaster A.-K."/>
            <person name="Ovreas L."/>
            <person name="Rohde M."/>
            <person name="Galperin M.Y."/>
            <person name="Jogler C."/>
        </authorList>
    </citation>
    <scope>NUCLEOTIDE SEQUENCE [LARGE SCALE GENOMIC DNA]</scope>
    <source>
        <strain evidence="2 3">Pla85_3_4</strain>
    </source>
</reference>
<dbReference type="AlphaFoldDB" id="A0A518E0U3"/>